<evidence type="ECO:0000313" key="3">
    <source>
        <dbReference type="Proteomes" id="UP000289738"/>
    </source>
</evidence>
<organism evidence="2 3">
    <name type="scientific">Arachis hypogaea</name>
    <name type="common">Peanut</name>
    <dbReference type="NCBI Taxonomy" id="3818"/>
    <lineage>
        <taxon>Eukaryota</taxon>
        <taxon>Viridiplantae</taxon>
        <taxon>Streptophyta</taxon>
        <taxon>Embryophyta</taxon>
        <taxon>Tracheophyta</taxon>
        <taxon>Spermatophyta</taxon>
        <taxon>Magnoliopsida</taxon>
        <taxon>eudicotyledons</taxon>
        <taxon>Gunneridae</taxon>
        <taxon>Pentapetalae</taxon>
        <taxon>rosids</taxon>
        <taxon>fabids</taxon>
        <taxon>Fabales</taxon>
        <taxon>Fabaceae</taxon>
        <taxon>Papilionoideae</taxon>
        <taxon>50 kb inversion clade</taxon>
        <taxon>dalbergioids sensu lato</taxon>
        <taxon>Dalbergieae</taxon>
        <taxon>Pterocarpus clade</taxon>
        <taxon>Arachis</taxon>
    </lineage>
</organism>
<proteinExistence type="predicted"/>
<dbReference type="SUPFAM" id="SSF57756">
    <property type="entry name" value="Retrovirus zinc finger-like domains"/>
    <property type="match status" value="1"/>
</dbReference>
<feature type="compositionally biased region" description="Basic and acidic residues" evidence="1">
    <location>
        <begin position="47"/>
        <end position="61"/>
    </location>
</feature>
<comment type="caution">
    <text evidence="2">The sequence shown here is derived from an EMBL/GenBank/DDBJ whole genome shotgun (WGS) entry which is preliminary data.</text>
</comment>
<evidence type="ECO:0008006" key="4">
    <source>
        <dbReference type="Google" id="ProtNLM"/>
    </source>
</evidence>
<gene>
    <name evidence="2" type="ORF">Ahy_B09g096757</name>
</gene>
<feature type="compositionally biased region" description="Basic residues" evidence="1">
    <location>
        <begin position="37"/>
        <end position="46"/>
    </location>
</feature>
<evidence type="ECO:0000313" key="2">
    <source>
        <dbReference type="EMBL" id="RYQ90755.1"/>
    </source>
</evidence>
<accession>A0A444XMC3</accession>
<dbReference type="GO" id="GO:0003676">
    <property type="term" value="F:nucleic acid binding"/>
    <property type="evidence" value="ECO:0007669"/>
    <property type="project" value="InterPro"/>
</dbReference>
<keyword evidence="3" id="KW-1185">Reference proteome</keyword>
<feature type="compositionally biased region" description="Polar residues" evidence="1">
    <location>
        <begin position="208"/>
        <end position="228"/>
    </location>
</feature>
<evidence type="ECO:0000256" key="1">
    <source>
        <dbReference type="SAM" id="MobiDB-lite"/>
    </source>
</evidence>
<dbReference type="Proteomes" id="UP000289738">
    <property type="component" value="Chromosome B09"/>
</dbReference>
<dbReference type="AlphaFoldDB" id="A0A444XMC3"/>
<dbReference type="InterPro" id="IPR036875">
    <property type="entry name" value="Znf_CCHC_sf"/>
</dbReference>
<feature type="region of interest" description="Disordered" evidence="1">
    <location>
        <begin position="37"/>
        <end position="228"/>
    </location>
</feature>
<dbReference type="EMBL" id="SDMP01000019">
    <property type="protein sequence ID" value="RYQ90755.1"/>
    <property type="molecule type" value="Genomic_DNA"/>
</dbReference>
<protein>
    <recommendedName>
        <fullName evidence="4">CCHC-type domain-containing protein</fullName>
    </recommendedName>
</protein>
<sequence length="228" mass="25078">MGAYNSTYQFVIQPVLSQEYWEHVDLHPILPPVYRKKIGRPKLKRDRKNDGPMDPNQDPHRAPKKYGPITCKYCLNTGHNSHSCPKKKEAMAGSTRGQSSTQQPSGVRSPIAKNPLKKKKNLKRSPPTTQQPPCAQSLPKPPTPIMQPSVRPLPPTTHVPPTVTPQTMQIAPEGTTSRFMDFTPTPAIRGSSSTRWPLPSFHPPARKVSTTAQLNGGSSGKSNSTPNP</sequence>
<feature type="compositionally biased region" description="Pro residues" evidence="1">
    <location>
        <begin position="139"/>
        <end position="158"/>
    </location>
</feature>
<dbReference type="GO" id="GO:0008270">
    <property type="term" value="F:zinc ion binding"/>
    <property type="evidence" value="ECO:0007669"/>
    <property type="project" value="InterPro"/>
</dbReference>
<feature type="compositionally biased region" description="Polar residues" evidence="1">
    <location>
        <begin position="95"/>
        <end position="106"/>
    </location>
</feature>
<name>A0A444XMC3_ARAHY</name>
<reference evidence="2 3" key="1">
    <citation type="submission" date="2019-01" db="EMBL/GenBank/DDBJ databases">
        <title>Sequencing of cultivated peanut Arachis hypogaea provides insights into genome evolution and oil improvement.</title>
        <authorList>
            <person name="Chen X."/>
        </authorList>
    </citation>
    <scope>NUCLEOTIDE SEQUENCE [LARGE SCALE GENOMIC DNA]</scope>
    <source>
        <strain evidence="3">cv. Fuhuasheng</strain>
        <tissue evidence="2">Leaves</tissue>
    </source>
</reference>